<dbReference type="Proteomes" id="UP000271678">
    <property type="component" value="Unassembled WGS sequence"/>
</dbReference>
<feature type="domain" description="GntR C-terminal" evidence="4">
    <location>
        <begin position="39"/>
        <end position="163"/>
    </location>
</feature>
<evidence type="ECO:0000256" key="3">
    <source>
        <dbReference type="ARBA" id="ARBA00023163"/>
    </source>
</evidence>
<evidence type="ECO:0000256" key="2">
    <source>
        <dbReference type="ARBA" id="ARBA00023125"/>
    </source>
</evidence>
<accession>A0A3M9MKX4</accession>
<gene>
    <name evidence="5" type="ORF">EFY87_01935</name>
</gene>
<evidence type="ECO:0000313" key="5">
    <source>
        <dbReference type="EMBL" id="RNI25533.1"/>
    </source>
</evidence>
<evidence type="ECO:0000256" key="1">
    <source>
        <dbReference type="ARBA" id="ARBA00023015"/>
    </source>
</evidence>
<dbReference type="SMART" id="SM00895">
    <property type="entry name" value="FCD"/>
    <property type="match status" value="1"/>
</dbReference>
<dbReference type="InterPro" id="IPR008920">
    <property type="entry name" value="TF_FadR/GntR_C"/>
</dbReference>
<keyword evidence="6" id="KW-1185">Reference proteome</keyword>
<dbReference type="Gene3D" id="1.10.10.10">
    <property type="entry name" value="Winged helix-like DNA-binding domain superfamily/Winged helix DNA-binding domain"/>
    <property type="match status" value="1"/>
</dbReference>
<dbReference type="AlphaFoldDB" id="A0A3M9MKX4"/>
<dbReference type="InterPro" id="IPR011711">
    <property type="entry name" value="GntR_C"/>
</dbReference>
<comment type="caution">
    <text evidence="5">The sequence shown here is derived from an EMBL/GenBank/DDBJ whole genome shotgun (WGS) entry which is preliminary data.</text>
</comment>
<dbReference type="InterPro" id="IPR036388">
    <property type="entry name" value="WH-like_DNA-bd_sf"/>
</dbReference>
<dbReference type="GO" id="GO:0003677">
    <property type="term" value="F:DNA binding"/>
    <property type="evidence" value="ECO:0007669"/>
    <property type="project" value="UniProtKB-KW"/>
</dbReference>
<reference evidence="5 6" key="1">
    <citation type="submission" date="2018-11" db="EMBL/GenBank/DDBJ databases">
        <title>Draft genome of Simplicispira Flexivirga sp. BO-16.</title>
        <authorList>
            <person name="Im W.T."/>
        </authorList>
    </citation>
    <scope>NUCLEOTIDE SEQUENCE [LARGE SCALE GENOMIC DNA]</scope>
    <source>
        <strain evidence="5 6">BO-16</strain>
    </source>
</reference>
<dbReference type="EMBL" id="RJJQ01000001">
    <property type="protein sequence ID" value="RNI25533.1"/>
    <property type="molecule type" value="Genomic_DNA"/>
</dbReference>
<dbReference type="PANTHER" id="PTHR43537">
    <property type="entry name" value="TRANSCRIPTIONAL REGULATOR, GNTR FAMILY"/>
    <property type="match status" value="1"/>
</dbReference>
<keyword evidence="3" id="KW-0804">Transcription</keyword>
<evidence type="ECO:0000259" key="4">
    <source>
        <dbReference type="SMART" id="SM00895"/>
    </source>
</evidence>
<sequence length="190" mass="19878">MSRSPVREGLLSLAEAGLIEFVPQRGFRAVRPSGQDVAEIFALRLALEPGAAATAARHATAALGEELREQLAAMRHAAKAGDDPGFAAADERLHTAILAAGGNTRLVSLIAGLRDTTRLIGASTAGRSRSLAQILAEHEPVVTAIEARDAEQAAAEMRAHLLTTGRLLIAQAHADGDAQAEQAWERLVSG</sequence>
<proteinExistence type="predicted"/>
<dbReference type="Pfam" id="PF07729">
    <property type="entry name" value="FCD"/>
    <property type="match status" value="1"/>
</dbReference>
<dbReference type="Gene3D" id="1.20.120.530">
    <property type="entry name" value="GntR ligand-binding domain-like"/>
    <property type="match status" value="1"/>
</dbReference>
<keyword evidence="2" id="KW-0238">DNA-binding</keyword>
<dbReference type="PANTHER" id="PTHR43537:SF49">
    <property type="entry name" value="TRANSCRIPTIONAL REGULATORY PROTEIN"/>
    <property type="match status" value="1"/>
</dbReference>
<organism evidence="5 6">
    <name type="scientific">Flexivirga caeni</name>
    <dbReference type="NCBI Taxonomy" id="2294115"/>
    <lineage>
        <taxon>Bacteria</taxon>
        <taxon>Bacillati</taxon>
        <taxon>Actinomycetota</taxon>
        <taxon>Actinomycetes</taxon>
        <taxon>Micrococcales</taxon>
        <taxon>Dermacoccaceae</taxon>
        <taxon>Flexivirga</taxon>
    </lineage>
</organism>
<evidence type="ECO:0000313" key="6">
    <source>
        <dbReference type="Proteomes" id="UP000271678"/>
    </source>
</evidence>
<name>A0A3M9MKX4_9MICO</name>
<keyword evidence="1" id="KW-0805">Transcription regulation</keyword>
<dbReference type="SUPFAM" id="SSF48008">
    <property type="entry name" value="GntR ligand-binding domain-like"/>
    <property type="match status" value="1"/>
</dbReference>
<protein>
    <submittedName>
        <fullName evidence="5">GntR family transcriptional regulator</fullName>
    </submittedName>
</protein>